<dbReference type="EMBL" id="WIXE01022544">
    <property type="protein sequence ID" value="KAK5967386.1"/>
    <property type="molecule type" value="Genomic_DNA"/>
</dbReference>
<feature type="chain" id="PRO_5042985283" description="EGF-like domain-containing protein" evidence="1">
    <location>
        <begin position="20"/>
        <end position="64"/>
    </location>
</feature>
<dbReference type="PROSITE" id="PS00022">
    <property type="entry name" value="EGF_1"/>
    <property type="match status" value="1"/>
</dbReference>
<accession>A0AAN8EST7</accession>
<keyword evidence="1" id="KW-0732">Signal</keyword>
<reference evidence="4 5" key="1">
    <citation type="submission" date="2019-10" db="EMBL/GenBank/DDBJ databases">
        <title>Assembly and Annotation for the nematode Trichostrongylus colubriformis.</title>
        <authorList>
            <person name="Martin J."/>
        </authorList>
    </citation>
    <scope>NUCLEOTIDE SEQUENCE [LARGE SCALE GENOMIC DNA]</scope>
    <source>
        <strain evidence="4">G859</strain>
        <tissue evidence="4">Whole worm</tissue>
    </source>
</reference>
<organism evidence="4 5">
    <name type="scientific">Trichostrongylus colubriformis</name>
    <name type="common">Black scour worm</name>
    <dbReference type="NCBI Taxonomy" id="6319"/>
    <lineage>
        <taxon>Eukaryota</taxon>
        <taxon>Metazoa</taxon>
        <taxon>Ecdysozoa</taxon>
        <taxon>Nematoda</taxon>
        <taxon>Chromadorea</taxon>
        <taxon>Rhabditida</taxon>
        <taxon>Rhabditina</taxon>
        <taxon>Rhabditomorpha</taxon>
        <taxon>Strongyloidea</taxon>
        <taxon>Trichostrongylidae</taxon>
        <taxon>Trichostrongylus</taxon>
    </lineage>
</organism>
<evidence type="ECO:0000259" key="2">
    <source>
        <dbReference type="PROSITE" id="PS00022"/>
    </source>
</evidence>
<protein>
    <recommendedName>
        <fullName evidence="2 3">EGF-like domain-containing protein</fullName>
    </recommendedName>
</protein>
<keyword evidence="5" id="KW-1185">Reference proteome</keyword>
<evidence type="ECO:0000313" key="4">
    <source>
        <dbReference type="EMBL" id="KAK5967386.1"/>
    </source>
</evidence>
<gene>
    <name evidence="4" type="ORF">GCK32_005485</name>
</gene>
<evidence type="ECO:0000259" key="3">
    <source>
        <dbReference type="PROSITE" id="PS01186"/>
    </source>
</evidence>
<dbReference type="Proteomes" id="UP001331761">
    <property type="component" value="Unassembled WGS sequence"/>
</dbReference>
<feature type="signal peptide" evidence="1">
    <location>
        <begin position="1"/>
        <end position="19"/>
    </location>
</feature>
<feature type="non-terminal residue" evidence="4">
    <location>
        <position position="64"/>
    </location>
</feature>
<dbReference type="PROSITE" id="PS01186">
    <property type="entry name" value="EGF_2"/>
    <property type="match status" value="1"/>
</dbReference>
<dbReference type="Gene3D" id="2.10.25.10">
    <property type="entry name" value="Laminin"/>
    <property type="match status" value="1"/>
</dbReference>
<feature type="domain" description="EGF-like" evidence="2 3">
    <location>
        <begin position="52"/>
        <end position="63"/>
    </location>
</feature>
<dbReference type="InterPro" id="IPR000742">
    <property type="entry name" value="EGF"/>
</dbReference>
<proteinExistence type="predicted"/>
<sequence length="64" mass="6865">MTMLVMVIALLAIFHSVCSQVATKAVIDFCTIADRQSCGPGQCIPHASGNRCKCPHGWMGRKCA</sequence>
<comment type="caution">
    <text evidence="4">The sequence shown here is derived from an EMBL/GenBank/DDBJ whole genome shotgun (WGS) entry which is preliminary data.</text>
</comment>
<dbReference type="SUPFAM" id="SSF57196">
    <property type="entry name" value="EGF/Laminin"/>
    <property type="match status" value="1"/>
</dbReference>
<dbReference type="AlphaFoldDB" id="A0AAN8EST7"/>
<name>A0AAN8EST7_TRICO</name>
<evidence type="ECO:0000313" key="5">
    <source>
        <dbReference type="Proteomes" id="UP001331761"/>
    </source>
</evidence>
<evidence type="ECO:0000256" key="1">
    <source>
        <dbReference type="SAM" id="SignalP"/>
    </source>
</evidence>